<dbReference type="InterPro" id="IPR050490">
    <property type="entry name" value="Bact_solute-bd_prot1"/>
</dbReference>
<feature type="signal peptide" evidence="2">
    <location>
        <begin position="1"/>
        <end position="23"/>
    </location>
</feature>
<dbReference type="PANTHER" id="PTHR43649:SF33">
    <property type="entry name" value="POLYGALACTURONAN_RHAMNOGALACTURONAN-BINDING PROTEIN YTCQ"/>
    <property type="match status" value="1"/>
</dbReference>
<dbReference type="SUPFAM" id="SSF53850">
    <property type="entry name" value="Periplasmic binding protein-like II"/>
    <property type="match status" value="1"/>
</dbReference>
<dbReference type="Gene3D" id="3.40.190.10">
    <property type="entry name" value="Periplasmic binding protein-like II"/>
    <property type="match status" value="2"/>
</dbReference>
<proteinExistence type="predicted"/>
<dbReference type="KEGG" id="plig:NAG76_01475"/>
<name>A0A9J6ZFR7_9BACL</name>
<keyword evidence="1 2" id="KW-0732">Signal</keyword>
<evidence type="ECO:0000313" key="4">
    <source>
        <dbReference type="Proteomes" id="UP001056756"/>
    </source>
</evidence>
<sequence>MIMILRKRLAIVLTATLFIASLAACEGESAKNEISSTDGSFYSAQFEDGKYVEPVSISTVFPVSNNVKFKNGENLENNIHTKWAKETLGIDINYLWTVNEQNNSFSTKIRLMLTSGQEMPDIIALRGDTKLINDLIDSGQFSDAGALFDKYASDSYKAAMAEDSTVWNGYIRDGVRMAIPILENAFNNDPVMYIREDWLNNMNLKAPETLEELEIVLEAFTNGDPDGNNKKDTIGLSLGFKNNLNTWMSDTSWLFGMFGAMPNQWNVGKEGSLEYGSVQPEMKPALKKLQEWMTKGYISEEAGLYDEIKATELFTTGTAGIIVGPYWMTGWPLSNLNLNVPNSEYNAYPLPAGPDGKVGHHGTSINGGAVLINKNMKNKDAFFVYQNYLYEYWANQDGEGPFSLGFARGYDYDLDINGQVLGEKESDLIPGGWVDVIRYTLTYNGAIVPLLRINGLAKLANGEEPSTHYERTLVYTLPKQMHAAKIVFDQQDSVIMNMFTGSPTPTQISKGDILNKLEKEVIIRIIYGKASIDEFDTFVENYNSSGGEQIKKEVNEWYDTIK</sequence>
<dbReference type="AlphaFoldDB" id="A0A9J6ZFR7"/>
<accession>A0A9J6ZFR7</accession>
<feature type="chain" id="PRO_5039918043" evidence="2">
    <location>
        <begin position="24"/>
        <end position="562"/>
    </location>
</feature>
<evidence type="ECO:0000256" key="1">
    <source>
        <dbReference type="ARBA" id="ARBA00022729"/>
    </source>
</evidence>
<organism evidence="3 4">
    <name type="scientific">Candidatus Pristimantibacillus lignocellulolyticus</name>
    <dbReference type="NCBI Taxonomy" id="2994561"/>
    <lineage>
        <taxon>Bacteria</taxon>
        <taxon>Bacillati</taxon>
        <taxon>Bacillota</taxon>
        <taxon>Bacilli</taxon>
        <taxon>Bacillales</taxon>
        <taxon>Paenibacillaceae</taxon>
        <taxon>Candidatus Pristimantibacillus</taxon>
    </lineage>
</organism>
<dbReference type="PROSITE" id="PS51257">
    <property type="entry name" value="PROKAR_LIPOPROTEIN"/>
    <property type="match status" value="1"/>
</dbReference>
<dbReference type="EMBL" id="CP097899">
    <property type="protein sequence ID" value="URN94957.1"/>
    <property type="molecule type" value="Genomic_DNA"/>
</dbReference>
<dbReference type="Proteomes" id="UP001056756">
    <property type="component" value="Chromosome"/>
</dbReference>
<protein>
    <submittedName>
        <fullName evidence="3">Extracellular solute-binding protein</fullName>
    </submittedName>
</protein>
<gene>
    <name evidence="3" type="ORF">NAG76_01475</name>
</gene>
<dbReference type="PANTHER" id="PTHR43649">
    <property type="entry name" value="ARABINOSE-BINDING PROTEIN-RELATED"/>
    <property type="match status" value="1"/>
</dbReference>
<evidence type="ECO:0000256" key="2">
    <source>
        <dbReference type="SAM" id="SignalP"/>
    </source>
</evidence>
<evidence type="ECO:0000313" key="3">
    <source>
        <dbReference type="EMBL" id="URN94957.1"/>
    </source>
</evidence>
<reference evidence="3" key="1">
    <citation type="submission" date="2022-05" db="EMBL/GenBank/DDBJ databases">
        <title>Novel bacterial taxa in a minimal lignocellulolytic consortium and its capacity to transform plastics disclosed by genome-resolved metagenomics.</title>
        <authorList>
            <person name="Rodriguez C.A.D."/>
            <person name="Diaz-Garcia L."/>
            <person name="Herrera K."/>
            <person name="Tarazona N.A."/>
            <person name="Sproer C."/>
            <person name="Overmann J."/>
            <person name="Jimenez D.J."/>
        </authorList>
    </citation>
    <scope>NUCLEOTIDE SEQUENCE</scope>
    <source>
        <strain evidence="3">MAG5</strain>
    </source>
</reference>